<gene>
    <name evidence="2" type="ORF">SAMN05444000_1583</name>
</gene>
<dbReference type="RefSeq" id="WP_073257368.1">
    <property type="nucleotide sequence ID" value="NZ_FQZQ01000058.1"/>
</dbReference>
<evidence type="ECO:0000313" key="2">
    <source>
        <dbReference type="EMBL" id="SHK65917.1"/>
    </source>
</evidence>
<name>A0A1M6U9Q3_9RHOB</name>
<evidence type="ECO:0000313" key="3">
    <source>
        <dbReference type="Proteomes" id="UP000183982"/>
    </source>
</evidence>
<dbReference type="InterPro" id="IPR025714">
    <property type="entry name" value="Methyltranfer_dom"/>
</dbReference>
<dbReference type="EMBL" id="FQZQ01000058">
    <property type="protein sequence ID" value="SHK65917.1"/>
    <property type="molecule type" value="Genomic_DNA"/>
</dbReference>
<accession>A0A1M6U9Q3</accession>
<keyword evidence="2" id="KW-0489">Methyltransferase</keyword>
<dbReference type="AlphaFoldDB" id="A0A1M6U9Q3"/>
<organism evidence="2 3">
    <name type="scientific">Shimia gijangensis</name>
    <dbReference type="NCBI Taxonomy" id="1470563"/>
    <lineage>
        <taxon>Bacteria</taxon>
        <taxon>Pseudomonadati</taxon>
        <taxon>Pseudomonadota</taxon>
        <taxon>Alphaproteobacteria</taxon>
        <taxon>Rhodobacterales</taxon>
        <taxon>Roseobacteraceae</taxon>
    </lineage>
</organism>
<dbReference type="PANTHER" id="PTHR43861:SF1">
    <property type="entry name" value="TRANS-ACONITATE 2-METHYLTRANSFERASE"/>
    <property type="match status" value="1"/>
</dbReference>
<dbReference type="Proteomes" id="UP000183982">
    <property type="component" value="Unassembled WGS sequence"/>
</dbReference>
<protein>
    <submittedName>
        <fullName evidence="2">Ubiquinone/menaquinone biosynthesis C-methylase UbiE</fullName>
    </submittedName>
</protein>
<dbReference type="STRING" id="1470563.SAMN05444000_1583"/>
<dbReference type="InterPro" id="IPR029063">
    <property type="entry name" value="SAM-dependent_MTases_sf"/>
</dbReference>
<dbReference type="OrthoDB" id="9777638at2"/>
<dbReference type="Gene3D" id="3.40.50.150">
    <property type="entry name" value="Vaccinia Virus protein VP39"/>
    <property type="match status" value="1"/>
</dbReference>
<proteinExistence type="predicted"/>
<keyword evidence="2" id="KW-0830">Ubiquinone</keyword>
<keyword evidence="2" id="KW-0808">Transferase</keyword>
<sequence>MQPNQAQALYWSSESGQKWIWFETELDLVFSAVDDALIKRAATQPGERILDIGCGTGATTRAFVPRVAPSGKITAVDISPAFVSHARDRAKLTADNTEFVVADAQSAEISGAPFDLVISRFGSMFFADPVEAFRNILKQMKPAGRLTIAAWAKAKGNPWFEAPKSAAVKILGPLDQSNPNAPGPLGFQNVEHVVGILKEAGFQNVEGETATVELAHPGPVERVAALASNIGPAARIIKKYDGSAGDIEAITEFVVADFRKFVGSEDIRIPANLNFFTAQRVG</sequence>
<dbReference type="CDD" id="cd02440">
    <property type="entry name" value="AdoMet_MTases"/>
    <property type="match status" value="1"/>
</dbReference>
<dbReference type="Pfam" id="PF13847">
    <property type="entry name" value="Methyltransf_31"/>
    <property type="match status" value="1"/>
</dbReference>
<dbReference type="SUPFAM" id="SSF53335">
    <property type="entry name" value="S-adenosyl-L-methionine-dependent methyltransferases"/>
    <property type="match status" value="1"/>
</dbReference>
<dbReference type="PANTHER" id="PTHR43861">
    <property type="entry name" value="TRANS-ACONITATE 2-METHYLTRANSFERASE-RELATED"/>
    <property type="match status" value="1"/>
</dbReference>
<dbReference type="GO" id="GO:0008168">
    <property type="term" value="F:methyltransferase activity"/>
    <property type="evidence" value="ECO:0007669"/>
    <property type="project" value="UniProtKB-KW"/>
</dbReference>
<keyword evidence="3" id="KW-1185">Reference proteome</keyword>
<evidence type="ECO:0000259" key="1">
    <source>
        <dbReference type="Pfam" id="PF13847"/>
    </source>
</evidence>
<feature type="domain" description="Methyltransferase" evidence="1">
    <location>
        <begin position="45"/>
        <end position="151"/>
    </location>
</feature>
<dbReference type="GO" id="GO:0032259">
    <property type="term" value="P:methylation"/>
    <property type="evidence" value="ECO:0007669"/>
    <property type="project" value="UniProtKB-KW"/>
</dbReference>
<reference evidence="3" key="1">
    <citation type="submission" date="2016-11" db="EMBL/GenBank/DDBJ databases">
        <authorList>
            <person name="Varghese N."/>
            <person name="Submissions S."/>
        </authorList>
    </citation>
    <scope>NUCLEOTIDE SEQUENCE [LARGE SCALE GENOMIC DNA]</scope>
    <source>
        <strain evidence="3">DSM 100564</strain>
    </source>
</reference>